<keyword evidence="5" id="KW-1185">Reference proteome</keyword>
<dbReference type="InterPro" id="IPR003675">
    <property type="entry name" value="Rce1/LyrA-like_dom"/>
</dbReference>
<name>A0A401FM43_9LACO</name>
<feature type="transmembrane region" description="Helical" evidence="2">
    <location>
        <begin position="89"/>
        <end position="111"/>
    </location>
</feature>
<accession>A0A401FM43</accession>
<evidence type="ECO:0000313" key="5">
    <source>
        <dbReference type="Proteomes" id="UP000286974"/>
    </source>
</evidence>
<dbReference type="GO" id="GO:0004175">
    <property type="term" value="F:endopeptidase activity"/>
    <property type="evidence" value="ECO:0007669"/>
    <property type="project" value="UniProtKB-ARBA"/>
</dbReference>
<dbReference type="AlphaFoldDB" id="A0A401FM43"/>
<dbReference type="Pfam" id="PF02517">
    <property type="entry name" value="Rce1-like"/>
    <property type="match status" value="1"/>
</dbReference>
<dbReference type="PANTHER" id="PTHR36435:SF1">
    <property type="entry name" value="CAAX AMINO TERMINAL PROTEASE FAMILY PROTEIN"/>
    <property type="match status" value="1"/>
</dbReference>
<sequence>MKTTSRYLLTKILQILKWLGFVAIYLISSSIFQLTTFYLNDPVKSQYVLGIGLIATAIALSIVGWRYYRQLDTANPRGFSHKSMTANKLWFMLALFIGMMIFQYGWAWLISSGIINMPENQTAVAEQSLKMPIWNGIYSILLAPIFEELIFRGIYMNYFFNKDNRLNNILAMVTSALIFGFAHEMQFDLNWIMYSILGLFLSYSYIHYRDIRFNIGLHMLNNLASFL</sequence>
<dbReference type="InterPro" id="IPR052710">
    <property type="entry name" value="CAAX_protease"/>
</dbReference>
<feature type="transmembrane region" description="Helical" evidence="2">
    <location>
        <begin position="12"/>
        <end position="35"/>
    </location>
</feature>
<keyword evidence="2" id="KW-0472">Membrane</keyword>
<dbReference type="STRING" id="1138822.PL11_005985"/>
<keyword evidence="2" id="KW-0812">Transmembrane</keyword>
<dbReference type="GO" id="GO:0006508">
    <property type="term" value="P:proteolysis"/>
    <property type="evidence" value="ECO:0007669"/>
    <property type="project" value="UniProtKB-KW"/>
</dbReference>
<feature type="domain" description="CAAX prenyl protease 2/Lysostaphin resistance protein A-like" evidence="3">
    <location>
        <begin position="132"/>
        <end position="223"/>
    </location>
</feature>
<evidence type="ECO:0000256" key="2">
    <source>
        <dbReference type="SAM" id="Phobius"/>
    </source>
</evidence>
<comment type="similarity">
    <text evidence="1">Belongs to the UPF0177 family.</text>
</comment>
<evidence type="ECO:0000313" key="4">
    <source>
        <dbReference type="EMBL" id="GAY73386.1"/>
    </source>
</evidence>
<feature type="transmembrane region" description="Helical" evidence="2">
    <location>
        <begin position="47"/>
        <end position="68"/>
    </location>
</feature>
<dbReference type="Proteomes" id="UP000286974">
    <property type="component" value="Unassembled WGS sequence"/>
</dbReference>
<feature type="transmembrane region" description="Helical" evidence="2">
    <location>
        <begin position="131"/>
        <end position="154"/>
    </location>
</feature>
<dbReference type="RefSeq" id="WP_125008389.1">
    <property type="nucleotide sequence ID" value="NZ_BEXA01000003.1"/>
</dbReference>
<dbReference type="GO" id="GO:0080120">
    <property type="term" value="P:CAAX-box protein maturation"/>
    <property type="evidence" value="ECO:0007669"/>
    <property type="project" value="UniProtKB-ARBA"/>
</dbReference>
<gene>
    <name evidence="4" type="ORF">NBRC111893_1532</name>
</gene>
<evidence type="ECO:0000259" key="3">
    <source>
        <dbReference type="Pfam" id="PF02517"/>
    </source>
</evidence>
<proteinExistence type="inferred from homology"/>
<comment type="caution">
    <text evidence="4">The sequence shown here is derived from an EMBL/GenBank/DDBJ whole genome shotgun (WGS) entry which is preliminary data.</text>
</comment>
<reference evidence="4 5" key="1">
    <citation type="submission" date="2017-11" db="EMBL/GenBank/DDBJ databases">
        <title>Draft Genome Sequence of Lactobacillus curieae NBRC 111893 isolated from Koso, a Japanese sugar-Vegetable Fermented Beverage.</title>
        <authorList>
            <person name="Chiou T.Y."/>
            <person name="Oshima K."/>
            <person name="Suda W."/>
            <person name="Hattori M."/>
            <person name="Takahashi T."/>
        </authorList>
    </citation>
    <scope>NUCLEOTIDE SEQUENCE [LARGE SCALE GENOMIC DNA]</scope>
    <source>
        <strain evidence="4 5">NBRC111893</strain>
    </source>
</reference>
<dbReference type="OrthoDB" id="8607342at2"/>
<keyword evidence="4" id="KW-0645">Protease</keyword>
<dbReference type="EMBL" id="BEXA01000003">
    <property type="protein sequence ID" value="GAY73386.1"/>
    <property type="molecule type" value="Genomic_DNA"/>
</dbReference>
<protein>
    <submittedName>
        <fullName evidence="4">Predicted metal-dependent membrane protease</fullName>
    </submittedName>
</protein>
<keyword evidence="4" id="KW-0378">Hydrolase</keyword>
<organism evidence="4 5">
    <name type="scientific">Lentilactobacillus kosonis</name>
    <dbReference type="NCBI Taxonomy" id="2810561"/>
    <lineage>
        <taxon>Bacteria</taxon>
        <taxon>Bacillati</taxon>
        <taxon>Bacillota</taxon>
        <taxon>Bacilli</taxon>
        <taxon>Lactobacillales</taxon>
        <taxon>Lactobacillaceae</taxon>
        <taxon>Lentilactobacillus</taxon>
    </lineage>
</organism>
<feature type="transmembrane region" description="Helical" evidence="2">
    <location>
        <begin position="189"/>
        <end position="206"/>
    </location>
</feature>
<keyword evidence="2" id="KW-1133">Transmembrane helix</keyword>
<dbReference type="PANTHER" id="PTHR36435">
    <property type="entry name" value="SLR1288 PROTEIN"/>
    <property type="match status" value="1"/>
</dbReference>
<feature type="transmembrane region" description="Helical" evidence="2">
    <location>
        <begin position="166"/>
        <end position="183"/>
    </location>
</feature>
<evidence type="ECO:0000256" key="1">
    <source>
        <dbReference type="ARBA" id="ARBA00009067"/>
    </source>
</evidence>